<feature type="domain" description="SpaA-like prealbumin fold" evidence="6">
    <location>
        <begin position="806"/>
        <end position="889"/>
    </location>
</feature>
<feature type="chain" id="PRO_5038767280" evidence="5">
    <location>
        <begin position="24"/>
        <end position="931"/>
    </location>
</feature>
<feature type="domain" description="SpaA-like prealbumin fold" evidence="6">
    <location>
        <begin position="713"/>
        <end position="789"/>
    </location>
</feature>
<evidence type="ECO:0000256" key="1">
    <source>
        <dbReference type="ARBA" id="ARBA00007257"/>
    </source>
</evidence>
<feature type="transmembrane region" description="Helical" evidence="4">
    <location>
        <begin position="905"/>
        <end position="925"/>
    </location>
</feature>
<keyword evidence="3 5" id="KW-0732">Signal</keyword>
<feature type="domain" description="SpaA-like prealbumin fold" evidence="6">
    <location>
        <begin position="263"/>
        <end position="353"/>
    </location>
</feature>
<evidence type="ECO:0000256" key="4">
    <source>
        <dbReference type="SAM" id="Phobius"/>
    </source>
</evidence>
<comment type="similarity">
    <text evidence="1">Belongs to the serine-aspartate repeat-containing protein (SDr) family.</text>
</comment>
<dbReference type="InterPro" id="IPR041033">
    <property type="entry name" value="SpaA_PFL_dom_1"/>
</dbReference>
<evidence type="ECO:0000256" key="5">
    <source>
        <dbReference type="SAM" id="SignalP"/>
    </source>
</evidence>
<feature type="domain" description="SpaA-like prealbumin fold" evidence="6">
    <location>
        <begin position="383"/>
        <end position="442"/>
    </location>
</feature>
<evidence type="ECO:0000313" key="8">
    <source>
        <dbReference type="Proteomes" id="UP000824087"/>
    </source>
</evidence>
<keyword evidence="4" id="KW-1133">Transmembrane helix</keyword>
<dbReference type="Pfam" id="PF17802">
    <property type="entry name" value="SpaA"/>
    <property type="match status" value="6"/>
</dbReference>
<feature type="domain" description="SpaA-like prealbumin fold" evidence="6">
    <location>
        <begin position="593"/>
        <end position="677"/>
    </location>
</feature>
<accession>A0A9D1HTM3</accession>
<name>A0A9D1HTM3_9BACT</name>
<keyword evidence="4" id="KW-0812">Transmembrane</keyword>
<dbReference type="PANTHER" id="PTHR36108:SF13">
    <property type="entry name" value="COLOSSIN-B-RELATED"/>
    <property type="match status" value="1"/>
</dbReference>
<dbReference type="Proteomes" id="UP000824087">
    <property type="component" value="Unassembled WGS sequence"/>
</dbReference>
<keyword evidence="4" id="KW-0472">Membrane</keyword>
<dbReference type="Gene3D" id="2.60.40.10">
    <property type="entry name" value="Immunoglobulins"/>
    <property type="match status" value="6"/>
</dbReference>
<evidence type="ECO:0000259" key="6">
    <source>
        <dbReference type="Pfam" id="PF17802"/>
    </source>
</evidence>
<proteinExistence type="inferred from homology"/>
<dbReference type="AlphaFoldDB" id="A0A9D1HTM3"/>
<reference evidence="7" key="1">
    <citation type="submission" date="2020-10" db="EMBL/GenBank/DDBJ databases">
        <authorList>
            <person name="Gilroy R."/>
        </authorList>
    </citation>
    <scope>NUCLEOTIDE SEQUENCE</scope>
    <source>
        <strain evidence="7">CHK197-8231</strain>
    </source>
</reference>
<feature type="domain" description="SpaA-like prealbumin fold" evidence="6">
    <location>
        <begin position="458"/>
        <end position="548"/>
    </location>
</feature>
<reference evidence="7" key="2">
    <citation type="journal article" date="2021" name="PeerJ">
        <title>Extensive microbial diversity within the chicken gut microbiome revealed by metagenomics and culture.</title>
        <authorList>
            <person name="Gilroy R."/>
            <person name="Ravi A."/>
            <person name="Getino M."/>
            <person name="Pursley I."/>
            <person name="Horton D.L."/>
            <person name="Alikhan N.F."/>
            <person name="Baker D."/>
            <person name="Gharbi K."/>
            <person name="Hall N."/>
            <person name="Watson M."/>
            <person name="Adriaenssens E.M."/>
            <person name="Foster-Nyarko E."/>
            <person name="Jarju S."/>
            <person name="Secka A."/>
            <person name="Antonio M."/>
            <person name="Oren A."/>
            <person name="Chaudhuri R.R."/>
            <person name="La Ragione R."/>
            <person name="Hildebrand F."/>
            <person name="Pallen M.J."/>
        </authorList>
    </citation>
    <scope>NUCLEOTIDE SEQUENCE</scope>
    <source>
        <strain evidence="7">CHK197-8231</strain>
    </source>
</reference>
<evidence type="ECO:0000256" key="2">
    <source>
        <dbReference type="ARBA" id="ARBA00022525"/>
    </source>
</evidence>
<dbReference type="EMBL" id="DVML01000013">
    <property type="protein sequence ID" value="HIU22426.1"/>
    <property type="molecule type" value="Genomic_DNA"/>
</dbReference>
<protein>
    <submittedName>
        <fullName evidence="7">Cys-Gln thioester bond-forming surface protein</fullName>
    </submittedName>
</protein>
<comment type="caution">
    <text evidence="7">The sequence shown here is derived from an EMBL/GenBank/DDBJ whole genome shotgun (WGS) entry which is preliminary data.</text>
</comment>
<evidence type="ECO:0000313" key="7">
    <source>
        <dbReference type="EMBL" id="HIU22426.1"/>
    </source>
</evidence>
<gene>
    <name evidence="7" type="ORF">IAD49_02460</name>
</gene>
<evidence type="ECO:0000256" key="3">
    <source>
        <dbReference type="ARBA" id="ARBA00022729"/>
    </source>
</evidence>
<keyword evidence="2" id="KW-0964">Secreted</keyword>
<sequence length="931" mass="106228">MKKWWKYCFMIVFLSSFLPIVQAGSQDTHITRKMIPKVFSNVVIHGRTYWSQMGYLYANGTLAYCIEPEVGLSEFIYDSYLDFGIEGLTPIQKEQMELIATYGYQYPGHQSDRYYMATQELLWETIGYQEVYFTTGAGMQGLRIDVSAEKNEIMRLIQMDWKKPSFDESTVIVSMGSEISLADQNAVLSSYQIEKQTGVNASIEGNVLKVTGLTVGNGEVVMEKKGKTGQHSFVYRKTGSQTLASLSLSSILQSKVHFEVKGGKIRIQKVDRDTNESVPSGSASLKGAIYEVKDERGNIVDHIKTDENGIGESKMLALGEYTVQEKTPSIGYLVDPQIYTVLLSKQVGESIVVVKSKEQVITNQIEFMKVYNEGESGTLLPEEGITFEIYNQSEELVKTVVTDRTGYVSFQLPYGSYIVKQKNTSPYYEKIDDFEIHVYEEKNEPIRYVLSDALVKAKLRVVKIDADTKEKIKMAGISFKIKNAETGEYIKQRVTYPNEGEIDVFETDENGEFTTPEPLEGGKYILEEIHAPDGYLLGNPISFTIDQEYLIDGEVIELIVENRRPKGRLQIEKTGENISYEKTLGGIKTRYEKIPLPQVTYEVTTKQDIIYQNQQFKSGQVFLELVTGEEGVAISDLLPLGTYCVKEKSVPEGYQIDLKEYCGTLKFQDDKTPEVTFKFSFHNEKVKRKRYFQKLKEQFVGIINQEAVYQNISMEGIEFGLYNKDTLILDDLSVEPDTKLETIVTDEKGIGMIELPLPNGTYYLKELSEVEPYIKDERKYEFTIDDTTKQEEDVLETPIINRVKKGTLELTKRDYETSQILRGAEITLAYEDGTEIAIDLSMGELTLRQMPYGTYRLKEIKAPQYYQKKEDFISYELQSEIGNVTIYNKRIVIPKASDTMKYTKVTIFTLFIFGILLVVGSRWVARRRGLY</sequence>
<feature type="signal peptide" evidence="5">
    <location>
        <begin position="1"/>
        <end position="23"/>
    </location>
</feature>
<organism evidence="7 8">
    <name type="scientific">Candidatus Fimihabitans intestinipullorum</name>
    <dbReference type="NCBI Taxonomy" id="2840820"/>
    <lineage>
        <taxon>Bacteria</taxon>
        <taxon>Bacillati</taxon>
        <taxon>Mycoplasmatota</taxon>
        <taxon>Mycoplasmatota incertae sedis</taxon>
        <taxon>Candidatus Fimihabitans</taxon>
    </lineage>
</organism>
<dbReference type="InterPro" id="IPR013783">
    <property type="entry name" value="Ig-like_fold"/>
</dbReference>
<dbReference type="PANTHER" id="PTHR36108">
    <property type="entry name" value="COLOSSIN-B-RELATED"/>
    <property type="match status" value="1"/>
</dbReference>